<dbReference type="InterPro" id="IPR024311">
    <property type="entry name" value="Lipocalin-like"/>
</dbReference>
<dbReference type="Pfam" id="PF13648">
    <property type="entry name" value="Lipocalin_4"/>
    <property type="match status" value="1"/>
</dbReference>
<protein>
    <submittedName>
        <fullName evidence="2">Lipocalin family protein</fullName>
    </submittedName>
</protein>
<feature type="domain" description="Lipocalin-like" evidence="1">
    <location>
        <begin position="45"/>
        <end position="126"/>
    </location>
</feature>
<gene>
    <name evidence="2" type="ORF">H8S84_08250</name>
</gene>
<reference evidence="2" key="1">
    <citation type="submission" date="2020-08" db="EMBL/GenBank/DDBJ databases">
        <title>Pontibacter sp. SD6 16S ribosomal RNA gene Genome sequencing and assembly.</title>
        <authorList>
            <person name="Kang M."/>
        </authorList>
    </citation>
    <scope>NUCLEOTIDE SEQUENCE</scope>
    <source>
        <strain evidence="2">SD6</strain>
    </source>
</reference>
<comment type="caution">
    <text evidence="2">The sequence shown here is derived from an EMBL/GenBank/DDBJ whole genome shotgun (WGS) entry which is preliminary data.</text>
</comment>
<dbReference type="Proteomes" id="UP000603640">
    <property type="component" value="Unassembled WGS sequence"/>
</dbReference>
<evidence type="ECO:0000313" key="2">
    <source>
        <dbReference type="EMBL" id="MBC5992821.1"/>
    </source>
</evidence>
<name>A0A923N7G3_9BACT</name>
<dbReference type="EMBL" id="JACRVF010000002">
    <property type="protein sequence ID" value="MBC5992821.1"/>
    <property type="molecule type" value="Genomic_DNA"/>
</dbReference>
<organism evidence="2 3">
    <name type="scientific">Pontibacter cellulosilyticus</name>
    <dbReference type="NCBI Taxonomy" id="1720253"/>
    <lineage>
        <taxon>Bacteria</taxon>
        <taxon>Pseudomonadati</taxon>
        <taxon>Bacteroidota</taxon>
        <taxon>Cytophagia</taxon>
        <taxon>Cytophagales</taxon>
        <taxon>Hymenobacteraceae</taxon>
        <taxon>Pontibacter</taxon>
    </lineage>
</organism>
<evidence type="ECO:0000313" key="3">
    <source>
        <dbReference type="Proteomes" id="UP000603640"/>
    </source>
</evidence>
<accession>A0A923N7G3</accession>
<keyword evidence="3" id="KW-1185">Reference proteome</keyword>
<sequence>MNTKKIVSRTVWARFMAMMLVVVLWSCGGNEEVGSESMISGANSKTWKADKELNAAGDKDKLSDAEKQETMQFYADGRFALGGGGELQTGTWNYDQAAKRLSLQFEGQDVTENFEVTTLKDDKMVLKASDGSTMELEAE</sequence>
<evidence type="ECO:0000259" key="1">
    <source>
        <dbReference type="Pfam" id="PF13648"/>
    </source>
</evidence>
<dbReference type="RefSeq" id="WP_187066853.1">
    <property type="nucleotide sequence ID" value="NZ_JACRVF010000002.1"/>
</dbReference>
<dbReference type="AlphaFoldDB" id="A0A923N7G3"/>
<proteinExistence type="predicted"/>